<dbReference type="Proteomes" id="UP001597048">
    <property type="component" value="Unassembled WGS sequence"/>
</dbReference>
<evidence type="ECO:0000313" key="2">
    <source>
        <dbReference type="Proteomes" id="UP001597048"/>
    </source>
</evidence>
<evidence type="ECO:0000313" key="1">
    <source>
        <dbReference type="EMBL" id="MFD1006745.1"/>
    </source>
</evidence>
<keyword evidence="2" id="KW-1185">Reference proteome</keyword>
<organism evidence="1 2">
    <name type="scientific">Oceanisphaera ostreae</name>
    <dbReference type="NCBI Taxonomy" id="914151"/>
    <lineage>
        <taxon>Bacteria</taxon>
        <taxon>Pseudomonadati</taxon>
        <taxon>Pseudomonadota</taxon>
        <taxon>Gammaproteobacteria</taxon>
        <taxon>Aeromonadales</taxon>
        <taxon>Aeromonadaceae</taxon>
        <taxon>Oceanisphaera</taxon>
    </lineage>
</organism>
<reference evidence="2" key="1">
    <citation type="journal article" date="2019" name="Int. J. Syst. Evol. Microbiol.">
        <title>The Global Catalogue of Microorganisms (GCM) 10K type strain sequencing project: providing services to taxonomists for standard genome sequencing and annotation.</title>
        <authorList>
            <consortium name="The Broad Institute Genomics Platform"/>
            <consortium name="The Broad Institute Genome Sequencing Center for Infectious Disease"/>
            <person name="Wu L."/>
            <person name="Ma J."/>
        </authorList>
    </citation>
    <scope>NUCLEOTIDE SEQUENCE [LARGE SCALE GENOMIC DNA]</scope>
    <source>
        <strain evidence="2">CCUG 60525</strain>
    </source>
</reference>
<dbReference type="EMBL" id="JBHTJS010000002">
    <property type="protein sequence ID" value="MFD1006745.1"/>
    <property type="molecule type" value="Genomic_DNA"/>
</dbReference>
<proteinExistence type="predicted"/>
<accession>A0ABW3KEN4</accession>
<sequence length="70" mass="8031">MVAKTVAEQCGGLQPNFTDYSQRKHAEQTNLYRLHKQREADLQLGHKMGEEPKAYLDLTPAFARVTRKKS</sequence>
<protein>
    <recommendedName>
        <fullName evidence="3">Transposase DDE domain-containing protein</fullName>
    </recommendedName>
</protein>
<evidence type="ECO:0008006" key="3">
    <source>
        <dbReference type="Google" id="ProtNLM"/>
    </source>
</evidence>
<comment type="caution">
    <text evidence="1">The sequence shown here is derived from an EMBL/GenBank/DDBJ whole genome shotgun (WGS) entry which is preliminary data.</text>
</comment>
<gene>
    <name evidence="1" type="ORF">ACFQ1C_00995</name>
</gene>
<dbReference type="RefSeq" id="WP_379556668.1">
    <property type="nucleotide sequence ID" value="NZ_JBHTJS010000002.1"/>
</dbReference>
<name>A0ABW3KEN4_9GAMM</name>